<evidence type="ECO:0000256" key="2">
    <source>
        <dbReference type="ARBA" id="ARBA00022857"/>
    </source>
</evidence>
<accession>A0ABU1F494</accession>
<name>A0ABU1F494_9RHOB</name>
<keyword evidence="3" id="KW-0560">Oxidoreductase</keyword>
<comment type="similarity">
    <text evidence="1 4">Belongs to the short-chain dehydrogenases/reductases (SDR) family.</text>
</comment>
<keyword evidence="2" id="KW-0521">NADP</keyword>
<dbReference type="Pfam" id="PF00106">
    <property type="entry name" value="adh_short"/>
    <property type="match status" value="1"/>
</dbReference>
<dbReference type="SUPFAM" id="SSF51735">
    <property type="entry name" value="NAD(P)-binding Rossmann-fold domains"/>
    <property type="match status" value="1"/>
</dbReference>
<gene>
    <name evidence="5" type="ORF">RGD00_02650</name>
</gene>
<dbReference type="InterPro" id="IPR036291">
    <property type="entry name" value="NAD(P)-bd_dom_sf"/>
</dbReference>
<evidence type="ECO:0000256" key="1">
    <source>
        <dbReference type="ARBA" id="ARBA00006484"/>
    </source>
</evidence>
<evidence type="ECO:0000313" key="5">
    <source>
        <dbReference type="EMBL" id="MDR5651488.1"/>
    </source>
</evidence>
<dbReference type="RefSeq" id="WP_310455664.1">
    <property type="nucleotide sequence ID" value="NZ_JAVKPH010000002.1"/>
</dbReference>
<dbReference type="EMBL" id="JAVKPH010000002">
    <property type="protein sequence ID" value="MDR5651488.1"/>
    <property type="molecule type" value="Genomic_DNA"/>
</dbReference>
<dbReference type="CDD" id="cd05233">
    <property type="entry name" value="SDR_c"/>
    <property type="match status" value="1"/>
</dbReference>
<dbReference type="Proteomes" id="UP001247754">
    <property type="component" value="Unassembled WGS sequence"/>
</dbReference>
<organism evidence="5 6">
    <name type="scientific">Ruixingdingia sedimenti</name>
    <dbReference type="NCBI Taxonomy" id="3073604"/>
    <lineage>
        <taxon>Bacteria</taxon>
        <taxon>Pseudomonadati</taxon>
        <taxon>Pseudomonadota</taxon>
        <taxon>Alphaproteobacteria</taxon>
        <taxon>Rhodobacterales</taxon>
        <taxon>Paracoccaceae</taxon>
        <taxon>Ruixingdingia</taxon>
    </lineage>
</organism>
<dbReference type="PRINTS" id="PR00080">
    <property type="entry name" value="SDRFAMILY"/>
</dbReference>
<evidence type="ECO:0000256" key="3">
    <source>
        <dbReference type="ARBA" id="ARBA00023002"/>
    </source>
</evidence>
<evidence type="ECO:0000313" key="6">
    <source>
        <dbReference type="Proteomes" id="UP001247754"/>
    </source>
</evidence>
<dbReference type="InterPro" id="IPR002347">
    <property type="entry name" value="SDR_fam"/>
</dbReference>
<proteinExistence type="inferred from homology"/>
<dbReference type="PANTHER" id="PTHR43391:SF14">
    <property type="entry name" value="DEHYDROGENASE_REDUCTASE SDR FAMILY PROTEIN 7-LIKE"/>
    <property type="match status" value="1"/>
</dbReference>
<dbReference type="PANTHER" id="PTHR43391">
    <property type="entry name" value="RETINOL DEHYDROGENASE-RELATED"/>
    <property type="match status" value="1"/>
</dbReference>
<dbReference type="Gene3D" id="3.40.50.720">
    <property type="entry name" value="NAD(P)-binding Rossmann-like Domain"/>
    <property type="match status" value="1"/>
</dbReference>
<sequence length="276" mass="29051">MQDLNGKTAVVTGAGSGIGRAIAHALAKAGMNVVVADLNADTAATVAAEVEALGTQALAVQANVADHGSVAAMADAAYGRFGSVEVLVNNAGVSWRPLRPLTDATLADWKFMFDVNVWGVINGLDVFLPRMKAQPGEKHIVNTASMAGVWPVKGHTPYSASKYAVVGISEGIVNDIGDEGFGCTVLCPAMVRTNVVANSESQRPAGEKGEGRVFKEMVDERMKKLVDEYIDAAAVGEMVRDAIQRNQLYLHTHAIAPEDIAARTDLVYGPASYGRA</sequence>
<dbReference type="PRINTS" id="PR00081">
    <property type="entry name" value="GDHRDH"/>
</dbReference>
<reference evidence="5 6" key="1">
    <citation type="submission" date="2023-09" db="EMBL/GenBank/DDBJ databases">
        <title>Xinfangfangia sedmenti sp. nov., isolated the sedment.</title>
        <authorList>
            <person name="Xu L."/>
        </authorList>
    </citation>
    <scope>NUCLEOTIDE SEQUENCE [LARGE SCALE GENOMIC DNA]</scope>
    <source>
        <strain evidence="5 6">LG-4</strain>
    </source>
</reference>
<comment type="caution">
    <text evidence="5">The sequence shown here is derived from an EMBL/GenBank/DDBJ whole genome shotgun (WGS) entry which is preliminary data.</text>
</comment>
<protein>
    <submittedName>
        <fullName evidence="5">SDR family NAD(P)-dependent oxidoreductase</fullName>
    </submittedName>
</protein>
<evidence type="ECO:0000256" key="4">
    <source>
        <dbReference type="RuleBase" id="RU000363"/>
    </source>
</evidence>
<keyword evidence="6" id="KW-1185">Reference proteome</keyword>